<dbReference type="SMART" id="SM00267">
    <property type="entry name" value="GGDEF"/>
    <property type="match status" value="1"/>
</dbReference>
<evidence type="ECO:0000256" key="3">
    <source>
        <dbReference type="ARBA" id="ARBA00029839"/>
    </source>
</evidence>
<evidence type="ECO:0000256" key="1">
    <source>
        <dbReference type="ARBA" id="ARBA00012528"/>
    </source>
</evidence>
<dbReference type="SUPFAM" id="SSF55073">
    <property type="entry name" value="Nucleotide cyclase"/>
    <property type="match status" value="1"/>
</dbReference>
<dbReference type="Proteomes" id="UP000580043">
    <property type="component" value="Unassembled WGS sequence"/>
</dbReference>
<dbReference type="GO" id="GO:0052621">
    <property type="term" value="F:diguanylate cyclase activity"/>
    <property type="evidence" value="ECO:0007669"/>
    <property type="project" value="UniProtKB-EC"/>
</dbReference>
<evidence type="ECO:0000313" key="6">
    <source>
        <dbReference type="EMBL" id="NML26193.1"/>
    </source>
</evidence>
<evidence type="ECO:0000256" key="2">
    <source>
        <dbReference type="ARBA" id="ARBA00015125"/>
    </source>
</evidence>
<comment type="caution">
    <text evidence="6">The sequence shown here is derived from an EMBL/GenBank/DDBJ whole genome shotgun (WGS) entry which is preliminary data.</text>
</comment>
<dbReference type="Pfam" id="PF11563">
    <property type="entry name" value="Protoglobin"/>
    <property type="match status" value="1"/>
</dbReference>
<dbReference type="InterPro" id="IPR044398">
    <property type="entry name" value="Globin-sensor_dom"/>
</dbReference>
<dbReference type="PANTHER" id="PTHR45138">
    <property type="entry name" value="REGULATORY COMPONENTS OF SENSORY TRANSDUCTION SYSTEM"/>
    <property type="match status" value="1"/>
</dbReference>
<dbReference type="NCBIfam" id="TIGR00254">
    <property type="entry name" value="GGDEF"/>
    <property type="match status" value="1"/>
</dbReference>
<gene>
    <name evidence="6" type="ORF">HHL15_10615</name>
</gene>
<dbReference type="GO" id="GO:0019825">
    <property type="term" value="F:oxygen binding"/>
    <property type="evidence" value="ECO:0007669"/>
    <property type="project" value="InterPro"/>
</dbReference>
<feature type="domain" description="GGDEF" evidence="5">
    <location>
        <begin position="327"/>
        <end position="458"/>
    </location>
</feature>
<organism evidence="6 7">
    <name type="scientific">Zoogloea dura</name>
    <dbReference type="NCBI Taxonomy" id="2728840"/>
    <lineage>
        <taxon>Bacteria</taxon>
        <taxon>Pseudomonadati</taxon>
        <taxon>Pseudomonadota</taxon>
        <taxon>Betaproteobacteria</taxon>
        <taxon>Rhodocyclales</taxon>
        <taxon>Zoogloeaceae</taxon>
        <taxon>Zoogloea</taxon>
    </lineage>
</organism>
<dbReference type="Pfam" id="PF21118">
    <property type="entry name" value="DosC_2nd"/>
    <property type="match status" value="1"/>
</dbReference>
<dbReference type="FunFam" id="3.30.70.270:FF:000001">
    <property type="entry name" value="Diguanylate cyclase domain protein"/>
    <property type="match status" value="1"/>
</dbReference>
<dbReference type="PANTHER" id="PTHR45138:SF9">
    <property type="entry name" value="DIGUANYLATE CYCLASE DGCM-RELATED"/>
    <property type="match status" value="1"/>
</dbReference>
<dbReference type="SUPFAM" id="SSF46458">
    <property type="entry name" value="Globin-like"/>
    <property type="match status" value="1"/>
</dbReference>
<dbReference type="CDD" id="cd01949">
    <property type="entry name" value="GGDEF"/>
    <property type="match status" value="1"/>
</dbReference>
<accession>A0A848G711</accession>
<dbReference type="Gene3D" id="3.30.70.270">
    <property type="match status" value="1"/>
</dbReference>
<keyword evidence="7" id="KW-1185">Reference proteome</keyword>
<dbReference type="EC" id="2.7.7.65" evidence="1"/>
<reference evidence="6 7" key="1">
    <citation type="submission" date="2020-04" db="EMBL/GenBank/DDBJ databases">
        <title>Zoogloea sp. G-4-1-14 isolated from soil.</title>
        <authorList>
            <person name="Dahal R.H."/>
        </authorList>
    </citation>
    <scope>NUCLEOTIDE SEQUENCE [LARGE SCALE GENOMIC DNA]</scope>
    <source>
        <strain evidence="6 7">G-4-1-14</strain>
    </source>
</reference>
<dbReference type="GO" id="GO:0020037">
    <property type="term" value="F:heme binding"/>
    <property type="evidence" value="ECO:0007669"/>
    <property type="project" value="InterPro"/>
</dbReference>
<dbReference type="AlphaFoldDB" id="A0A848G711"/>
<dbReference type="InterPro" id="IPR000160">
    <property type="entry name" value="GGDEF_dom"/>
</dbReference>
<dbReference type="InterPro" id="IPR012292">
    <property type="entry name" value="Globin/Proto"/>
</dbReference>
<evidence type="ECO:0000256" key="4">
    <source>
        <dbReference type="ARBA" id="ARBA00034247"/>
    </source>
</evidence>
<dbReference type="InterPro" id="IPR043128">
    <property type="entry name" value="Rev_trsase/Diguanyl_cyclase"/>
</dbReference>
<dbReference type="InterPro" id="IPR029787">
    <property type="entry name" value="Nucleotide_cyclase"/>
</dbReference>
<dbReference type="Gene3D" id="1.10.490.10">
    <property type="entry name" value="Globins"/>
    <property type="match status" value="1"/>
</dbReference>
<dbReference type="GO" id="GO:0005886">
    <property type="term" value="C:plasma membrane"/>
    <property type="evidence" value="ECO:0007669"/>
    <property type="project" value="TreeGrafter"/>
</dbReference>
<comment type="catalytic activity">
    <reaction evidence="4">
        <text>2 GTP = 3',3'-c-di-GMP + 2 diphosphate</text>
        <dbReference type="Rhea" id="RHEA:24898"/>
        <dbReference type="ChEBI" id="CHEBI:33019"/>
        <dbReference type="ChEBI" id="CHEBI:37565"/>
        <dbReference type="ChEBI" id="CHEBI:58805"/>
        <dbReference type="EC" id="2.7.7.65"/>
    </reaction>
</comment>
<dbReference type="RefSeq" id="WP_169145738.1">
    <property type="nucleotide sequence ID" value="NZ_JABBGA010000007.1"/>
</dbReference>
<dbReference type="InterPro" id="IPR009050">
    <property type="entry name" value="Globin-like_sf"/>
</dbReference>
<dbReference type="GO" id="GO:0043709">
    <property type="term" value="P:cell adhesion involved in single-species biofilm formation"/>
    <property type="evidence" value="ECO:0007669"/>
    <property type="project" value="TreeGrafter"/>
</dbReference>
<dbReference type="GO" id="GO:1902201">
    <property type="term" value="P:negative regulation of bacterial-type flagellum-dependent cell motility"/>
    <property type="evidence" value="ECO:0007669"/>
    <property type="project" value="TreeGrafter"/>
</dbReference>
<dbReference type="EMBL" id="JABBGA010000007">
    <property type="protein sequence ID" value="NML26193.1"/>
    <property type="molecule type" value="Genomic_DNA"/>
</dbReference>
<dbReference type="Pfam" id="PF00990">
    <property type="entry name" value="GGDEF"/>
    <property type="match status" value="1"/>
</dbReference>
<dbReference type="PROSITE" id="PS50887">
    <property type="entry name" value="GGDEF"/>
    <property type="match status" value="1"/>
</dbReference>
<dbReference type="InterPro" id="IPR050469">
    <property type="entry name" value="Diguanylate_Cyclase"/>
</dbReference>
<proteinExistence type="predicted"/>
<protein>
    <recommendedName>
        <fullName evidence="2">Diguanylate cyclase DosC</fullName>
        <ecNumber evidence="1">2.7.7.65</ecNumber>
    </recommendedName>
    <alternativeName>
        <fullName evidence="3">Direct oxygen-sensing cyclase</fullName>
    </alternativeName>
</protein>
<dbReference type="InterPro" id="IPR048442">
    <property type="entry name" value="DosC_2nd"/>
</dbReference>
<evidence type="ECO:0000313" key="7">
    <source>
        <dbReference type="Proteomes" id="UP000580043"/>
    </source>
</evidence>
<sequence length="458" mass="51661">MPHTAHLVDQTWQVLTETCSAEVRAEVARIVAQDKADLAATFYRFMLEDEGAQPFLSVTTVEARLKPGLQRWLGVLFGHTSRDELAGALALQRHVGEVHARAQIPVNLVARGLRLLKHEINTRLLATPLGRNELVSAVLYVDRLTDVAFEEMSAAFIQSSERSVRTDEAYRMFAAGRDLALEREKQSVAVLEWEARFYRLLAAGSSFDDMSSLADSEFGLWLNHKAPLLFDETRELPLIIECVDRIDQSLFPQLVFGRDKDLQSEANRALAKAVLVEVDEIKFLLRSMFDRLVDLDVGRDVLTQLFNRRFLPSILKREIGLARRNEESFCVLMLDIDHFKRVNDEHGHDAGDRVLQHVAGQIMSQVRGGDFVFRYGGEEFLAVLAAIDEERARAVADKLRRRIGELDIPLSGERNIRVTVSIGLAANDGHPDYQRIIERADKALYCAKESGRNRVSSA</sequence>
<evidence type="ECO:0000259" key="5">
    <source>
        <dbReference type="PROSITE" id="PS50887"/>
    </source>
</evidence>
<name>A0A848G711_9RHOO</name>